<dbReference type="PANTHER" id="PTHR45641:SF19">
    <property type="entry name" value="NEPHROCYSTIN-3"/>
    <property type="match status" value="1"/>
</dbReference>
<gene>
    <name evidence="6" type="ORF">N7E81_04120</name>
</gene>
<feature type="domain" description="CHAT" evidence="5">
    <location>
        <begin position="1020"/>
        <end position="1334"/>
    </location>
</feature>
<keyword evidence="4" id="KW-0732">Signal</keyword>
<evidence type="ECO:0000256" key="4">
    <source>
        <dbReference type="SAM" id="SignalP"/>
    </source>
</evidence>
<organism evidence="6 7">
    <name type="scientific">Reichenbachiella carrageenanivorans</name>
    <dbReference type="NCBI Taxonomy" id="2979869"/>
    <lineage>
        <taxon>Bacteria</taxon>
        <taxon>Pseudomonadati</taxon>
        <taxon>Bacteroidota</taxon>
        <taxon>Cytophagia</taxon>
        <taxon>Cytophagales</taxon>
        <taxon>Reichenbachiellaceae</taxon>
        <taxon>Reichenbachiella</taxon>
    </lineage>
</organism>
<name>A0ABY6D8S3_9BACT</name>
<dbReference type="SMART" id="SM00028">
    <property type="entry name" value="TPR"/>
    <property type="match status" value="15"/>
</dbReference>
<dbReference type="RefSeq" id="WP_263052015.1">
    <property type="nucleotide sequence ID" value="NZ_CP106735.1"/>
</dbReference>
<evidence type="ECO:0000256" key="3">
    <source>
        <dbReference type="PROSITE-ProRule" id="PRU00339"/>
    </source>
</evidence>
<feature type="chain" id="PRO_5046840513" evidence="4">
    <location>
        <begin position="20"/>
        <end position="1334"/>
    </location>
</feature>
<dbReference type="Pfam" id="PF13424">
    <property type="entry name" value="TPR_12"/>
    <property type="match status" value="5"/>
</dbReference>
<reference evidence="6" key="1">
    <citation type="submission" date="2022-10" db="EMBL/GenBank/DDBJ databases">
        <title>Comparative genomics and taxonomic characterization of three novel marine species of genus Reichenbachiella exhibiting antioxidant and polysaccharide degradation activities.</title>
        <authorList>
            <person name="Muhammad N."/>
            <person name="Lee Y.-J."/>
            <person name="Ko J."/>
            <person name="Kim S.-G."/>
        </authorList>
    </citation>
    <scope>NUCLEOTIDE SEQUENCE</scope>
    <source>
        <strain evidence="6">Wsw4-B4</strain>
    </source>
</reference>
<sequence length="1334" mass="149300">MRKFSCILLLSALPFLSMAQSGWLELYNQSIEDYNNYNLTAAKTNCSQALDIYTQSVATEDKNIAAILRQLALICYDEGNYEEGISFANKEKKVLENIQQTSDENYAITLYNLGLLYSANGQFEQAKQWLSQSQTLLLAYHTKDDLEVAEVEGNLAVVYYYLSDWEACAPLFESAIATMEQSDEQSPEYANILYTYGDFCLVSGRPKQAIAALLPIKEAYEQDGASEDLASLMVKIASAYEDSNQLPEAATNYQSAIDLFDNLSAQSHPDYVIALNNLSLLYQREGNLTEALKLMSGVVDQQAEAKDEAYYIALANLGNIHYINESYDSALVAYDEIIANYIFPSEIPLKPYFLATTGQALIFVDRGAYAEALLTCDNTLAKAIDDRSQIVPLLKAKATALSAMGQYEPAETTLKEAFALVPLNKLESSDISLRMASLYTILNRLNEAGALYEEIKPYYDDLSATAEMQYANFLGNYAAYLQASGDFNQAEAMLLKSIATKQRLFGAESPSYLSSYENLGILYLTTGKYSKSKEVLDEVYQLKSNTPETDDVAFAYTLTNLGLINRALGHFGEAEAYFLEALQKYENTLGTDHIYYANTSNELGTLYIKMGNTKAARMKIETALASFEKTHGKYHIDYISALENLASLNYMEGHVESSKLELEEALALDKEVLGVNHPLYSKTLHNLASTLEELGAYDEAATRYQEALTIYENTYGTDHPSYANTLYNLAVLKQELEQYDEAQTMFEQVVAQRSQLLNESHPDLAYSYYGLAAVKQKTEDYEGALADYRIVIQSYLSSIENYFPSLSEEEKSAFYAKIKPVFEAFQDFAVEYIYHARGDETTRHQVAADLYDLQLNTKALLLNASNKIRNTILASGDPQLVAKFNEWQNAKEDLVKALSLSKDELVKNNIDLGTLQAKSNTLEKDISKMSAVFAGEFDKQKIDWKTVQKQLGTDEAAIEILRIKKNTKNDSVYYAALVIKGTPDSYPALVVITDGLIMDTKSFKFYKNMIVYKMEDPKSYDQYWQAIDAQLGDIRTVYLSSDGVYNKVNVNTLYDTKSKTYVIDKYAINLLSNTKELTQSKPASQALKQNTAAVFGFPDYELGESDLTASAAATERGFESGISALPGTLEEINNIVHTLDQNFWKYDKYEAAEANEVNVKKISNPKLLHIATHGFFMTDMQIKPDANEGIQAQEARYNPLLRSGLLLAGASKTLHGETLPYDEDGILTAYEAMNLQLDETELVVMSACETGLGEVKNGEGVYGLQRSFIVAGADNLIMSLWKVNDETTQRLMSQFYENWLSGQSKKEAFRNSILKLKKDYTQPYYWGAFVILGN</sequence>
<dbReference type="Pfam" id="PF12770">
    <property type="entry name" value="CHAT"/>
    <property type="match status" value="1"/>
</dbReference>
<protein>
    <submittedName>
        <fullName evidence="6">CHAT domain-containing protein</fullName>
    </submittedName>
</protein>
<dbReference type="Gene3D" id="1.25.40.10">
    <property type="entry name" value="Tetratricopeptide repeat domain"/>
    <property type="match status" value="5"/>
</dbReference>
<evidence type="ECO:0000256" key="1">
    <source>
        <dbReference type="ARBA" id="ARBA00022737"/>
    </source>
</evidence>
<keyword evidence="2 3" id="KW-0802">TPR repeat</keyword>
<dbReference type="InterPro" id="IPR011990">
    <property type="entry name" value="TPR-like_helical_dom_sf"/>
</dbReference>
<dbReference type="Proteomes" id="UP001062165">
    <property type="component" value="Chromosome"/>
</dbReference>
<evidence type="ECO:0000313" key="7">
    <source>
        <dbReference type="Proteomes" id="UP001062165"/>
    </source>
</evidence>
<dbReference type="PROSITE" id="PS50005">
    <property type="entry name" value="TPR"/>
    <property type="match status" value="2"/>
</dbReference>
<dbReference type="EMBL" id="CP106735">
    <property type="protein sequence ID" value="UXX80285.1"/>
    <property type="molecule type" value="Genomic_DNA"/>
</dbReference>
<keyword evidence="7" id="KW-1185">Reference proteome</keyword>
<feature type="repeat" description="TPR" evidence="3">
    <location>
        <begin position="681"/>
        <end position="714"/>
    </location>
</feature>
<feature type="signal peptide" evidence="4">
    <location>
        <begin position="1"/>
        <end position="19"/>
    </location>
</feature>
<dbReference type="InterPro" id="IPR019734">
    <property type="entry name" value="TPR_rpt"/>
</dbReference>
<accession>A0ABY6D8S3</accession>
<evidence type="ECO:0000259" key="5">
    <source>
        <dbReference type="Pfam" id="PF12770"/>
    </source>
</evidence>
<dbReference type="InterPro" id="IPR024983">
    <property type="entry name" value="CHAT_dom"/>
</dbReference>
<feature type="repeat" description="TPR" evidence="3">
    <location>
        <begin position="513"/>
        <end position="546"/>
    </location>
</feature>
<evidence type="ECO:0000256" key="2">
    <source>
        <dbReference type="ARBA" id="ARBA00022803"/>
    </source>
</evidence>
<keyword evidence="1" id="KW-0677">Repeat</keyword>
<dbReference type="PANTHER" id="PTHR45641">
    <property type="entry name" value="TETRATRICOPEPTIDE REPEAT PROTEIN (AFU_ORTHOLOGUE AFUA_6G03870)"/>
    <property type="match status" value="1"/>
</dbReference>
<dbReference type="SUPFAM" id="SSF48452">
    <property type="entry name" value="TPR-like"/>
    <property type="match status" value="5"/>
</dbReference>
<proteinExistence type="predicted"/>
<evidence type="ECO:0000313" key="6">
    <source>
        <dbReference type="EMBL" id="UXX80285.1"/>
    </source>
</evidence>